<gene>
    <name evidence="2" type="ORF">OTK00_001843</name>
</gene>
<dbReference type="InterPro" id="IPR001387">
    <property type="entry name" value="Cro/C1-type_HTH"/>
</dbReference>
<name>A0ABY7BKI4_9FIRM</name>
<accession>A0ABY7BKI4</accession>
<protein>
    <submittedName>
        <fullName evidence="2">Transcriptional regulator</fullName>
    </submittedName>
</protein>
<dbReference type="PROSITE" id="PS50943">
    <property type="entry name" value="HTH_CROC1"/>
    <property type="match status" value="1"/>
</dbReference>
<dbReference type="SUPFAM" id="SSF46689">
    <property type="entry name" value="Homeodomain-like"/>
    <property type="match status" value="1"/>
</dbReference>
<organism evidence="2 3">
    <name type="scientific">Caldicellulosiruptor morganii</name>
    <dbReference type="NCBI Taxonomy" id="1387555"/>
    <lineage>
        <taxon>Bacteria</taxon>
        <taxon>Bacillati</taxon>
        <taxon>Bacillota</taxon>
        <taxon>Bacillota incertae sedis</taxon>
        <taxon>Caldicellulosiruptorales</taxon>
        <taxon>Caldicellulosiruptoraceae</taxon>
        <taxon>Caldicellulosiruptor</taxon>
    </lineage>
</organism>
<reference evidence="2" key="1">
    <citation type="submission" date="2022-12" db="EMBL/GenBank/DDBJ databases">
        <authorList>
            <person name="Bing R.G."/>
            <person name="Willard D.J."/>
            <person name="Manesh M.J.H."/>
            <person name="Laemthong T."/>
            <person name="Crosby J.R."/>
            <person name="Kelly R.M."/>
        </authorList>
    </citation>
    <scope>NUCLEOTIDE SEQUENCE</scope>
    <source>
        <strain evidence="2">DSM 8990</strain>
    </source>
</reference>
<sequence length="208" mass="24761">MKIGKRELKKMETAEKIKYYFFEKEMTVKDVAKKIGISRQTIYNYLNKYGLIDIEEYEKERLRRKEESRRRKIEYIKNYIRNKRLQKKAEKLKKELAELIEKGIISEADIWNWLEESYAYLDSIVVMQQYKDSLYLSYEERRMTPWTRFWESIANCYKYVGGGKYVRLDSVGGALVPTCLPKVIKSPNFAGRTRKGRTDITAAQQAMA</sequence>
<evidence type="ECO:0000313" key="3">
    <source>
        <dbReference type="Proteomes" id="UP001164909"/>
    </source>
</evidence>
<dbReference type="EMBL" id="CP113865">
    <property type="protein sequence ID" value="WAM33348.1"/>
    <property type="molecule type" value="Genomic_DNA"/>
</dbReference>
<evidence type="ECO:0000259" key="1">
    <source>
        <dbReference type="PROSITE" id="PS50943"/>
    </source>
</evidence>
<dbReference type="RefSeq" id="WP_045169980.1">
    <property type="nucleotide sequence ID" value="NZ_CP113865.1"/>
</dbReference>
<keyword evidence="3" id="KW-1185">Reference proteome</keyword>
<evidence type="ECO:0000313" key="2">
    <source>
        <dbReference type="EMBL" id="WAM33348.1"/>
    </source>
</evidence>
<dbReference type="InterPro" id="IPR009057">
    <property type="entry name" value="Homeodomain-like_sf"/>
</dbReference>
<proteinExistence type="predicted"/>
<dbReference type="Proteomes" id="UP001164909">
    <property type="component" value="Chromosome"/>
</dbReference>
<dbReference type="Gene3D" id="1.10.10.60">
    <property type="entry name" value="Homeodomain-like"/>
    <property type="match status" value="1"/>
</dbReference>
<feature type="domain" description="HTH cro/C1-type" evidence="1">
    <location>
        <begin position="17"/>
        <end position="47"/>
    </location>
</feature>
<dbReference type="CDD" id="cd00093">
    <property type="entry name" value="HTH_XRE"/>
    <property type="match status" value="1"/>
</dbReference>
<dbReference type="Pfam" id="PF01381">
    <property type="entry name" value="HTH_3"/>
    <property type="match status" value="1"/>
</dbReference>